<dbReference type="InterPro" id="IPR036866">
    <property type="entry name" value="RibonucZ/Hydroxyglut_hydro"/>
</dbReference>
<reference evidence="5 6" key="1">
    <citation type="submission" date="2018-11" db="EMBL/GenBank/DDBJ databases">
        <authorList>
            <consortium name="Pathogen Informatics"/>
        </authorList>
    </citation>
    <scope>NUCLEOTIDE SEQUENCE [LARGE SCALE GENOMIC DNA]</scope>
</reference>
<dbReference type="AlphaFoldDB" id="A0A3P6Q0D7"/>
<accession>A0A3P6Q0D7</accession>
<keyword evidence="2" id="KW-0234">DNA repair</keyword>
<evidence type="ECO:0000256" key="2">
    <source>
        <dbReference type="ARBA" id="ARBA00023204"/>
    </source>
</evidence>
<dbReference type="EMBL" id="UYRU01005379">
    <property type="protein sequence ID" value="VDK38707.1"/>
    <property type="molecule type" value="Genomic_DNA"/>
</dbReference>
<dbReference type="InterPro" id="IPR011084">
    <property type="entry name" value="DRMBL"/>
</dbReference>
<dbReference type="Proteomes" id="UP000281553">
    <property type="component" value="Unassembled WGS sequence"/>
</dbReference>
<dbReference type="OrthoDB" id="262529at2759"/>
<evidence type="ECO:0000313" key="5">
    <source>
        <dbReference type="EMBL" id="VDK38707.1"/>
    </source>
</evidence>
<dbReference type="Gene3D" id="3.60.15.10">
    <property type="entry name" value="Ribonuclease Z/Hydroxyacylglutathione hydrolase-like"/>
    <property type="match status" value="1"/>
</dbReference>
<organism evidence="5 6">
    <name type="scientific">Dibothriocephalus latus</name>
    <name type="common">Fish tapeworm</name>
    <name type="synonym">Diphyllobothrium latum</name>
    <dbReference type="NCBI Taxonomy" id="60516"/>
    <lineage>
        <taxon>Eukaryota</taxon>
        <taxon>Metazoa</taxon>
        <taxon>Spiralia</taxon>
        <taxon>Lophotrochozoa</taxon>
        <taxon>Platyhelminthes</taxon>
        <taxon>Cestoda</taxon>
        <taxon>Eucestoda</taxon>
        <taxon>Diphyllobothriidea</taxon>
        <taxon>Diphyllobothriidae</taxon>
        <taxon>Dibothriocephalus</taxon>
    </lineage>
</organism>
<feature type="domain" description="DNA repair metallo-beta-lactamase" evidence="4">
    <location>
        <begin position="7"/>
        <end position="34"/>
    </location>
</feature>
<evidence type="ECO:0000256" key="1">
    <source>
        <dbReference type="ARBA" id="ARBA00022763"/>
    </source>
</evidence>
<evidence type="ECO:0000259" key="4">
    <source>
        <dbReference type="Pfam" id="PF07522"/>
    </source>
</evidence>
<proteinExistence type="predicted"/>
<sequence length="109" mass="12211">MVGTWAAYSEHSSFAELRDFVTTLRPLKVQQTVFGGAAKEAKEHINSWLSGTPELPFFVLVIPKRRRRRRRLTPAASVMPSPLPSTRSVTSEVVHCLIGIFEEDNKNCG</sequence>
<keyword evidence="1" id="KW-0227">DNA damage</keyword>
<keyword evidence="3" id="KW-0539">Nucleus</keyword>
<evidence type="ECO:0000256" key="3">
    <source>
        <dbReference type="ARBA" id="ARBA00023242"/>
    </source>
</evidence>
<dbReference type="Pfam" id="PF07522">
    <property type="entry name" value="DRMBL"/>
    <property type="match status" value="1"/>
</dbReference>
<name>A0A3P6Q0D7_DIBLA</name>
<evidence type="ECO:0000313" key="6">
    <source>
        <dbReference type="Proteomes" id="UP000281553"/>
    </source>
</evidence>
<dbReference type="GO" id="GO:0006281">
    <property type="term" value="P:DNA repair"/>
    <property type="evidence" value="ECO:0007669"/>
    <property type="project" value="UniProtKB-KW"/>
</dbReference>
<protein>
    <recommendedName>
        <fullName evidence="4">DNA repair metallo-beta-lactamase domain-containing protein</fullName>
    </recommendedName>
</protein>
<keyword evidence="6" id="KW-1185">Reference proteome</keyword>
<gene>
    <name evidence="5" type="ORF">DILT_LOCUS973</name>
</gene>